<dbReference type="AlphaFoldDB" id="A0A1G9Y7A7"/>
<sequence length="540" mass="64101">MNVQTLSLNRQSKLINDYRNRDESIFTQFHYDPYQLRSYRKRYDYLVQQEYKRDHLADVLLKQNRQWGMSKQAEDNIEKIRQKDSVVVIGGQQAGLLTGPMYTINKIISIIIQTKEQSEHLQKPVIPVFWIAGEDHDFEEINHIFTYYSNQLKKEKVKAKHPEKTPVSNREIDSNELKDWLDRIFLTLQETQYTKKLYDELITAIEQSTTYVDFFANIIHRLFRNEGLVLVDSNHEGLRELEKDYMIQLIEKQQPIAESVVRQLQHQEDKGYSIALDATTEDGHLFYHLNGERLLLEKRDEDWVSKDEQVRFTQSELIELVHQDPRCFSNNVVTRPMMQEMVFPVLSFIGGPGEIAYWSVLKESFESLDLQFPIITPRISMTLLTSNQYAWMQRYGLTLETVINHGTYQEKMNWLKRQTQAPIDEVIDNIKQELTLIHQPIQDVASTIQDDLETYAQSNLVKMQEELDDLNKRLTREVKRKNQHTLKCFDEIQHYYYPFNGLQERTWNVVYFLNYFGLDLPEQLLTVPPHWEQDHIVVEI</sequence>
<dbReference type="GO" id="GO:0016874">
    <property type="term" value="F:ligase activity"/>
    <property type="evidence" value="ECO:0007669"/>
    <property type="project" value="UniProtKB-UniRule"/>
</dbReference>
<dbReference type="InterPro" id="IPR055398">
    <property type="entry name" value="Rossmann-like_BshC"/>
</dbReference>
<evidence type="ECO:0000256" key="1">
    <source>
        <dbReference type="ARBA" id="ARBA00022598"/>
    </source>
</evidence>
<comment type="similarity">
    <text evidence="2">Belongs to the BshC family.</text>
</comment>
<dbReference type="Pfam" id="PF10079">
    <property type="entry name" value="Rossmann-like_BshC"/>
    <property type="match status" value="1"/>
</dbReference>
<dbReference type="EMBL" id="FNIG01000002">
    <property type="protein sequence ID" value="SDN04948.1"/>
    <property type="molecule type" value="Genomic_DNA"/>
</dbReference>
<reference evidence="5 6" key="1">
    <citation type="submission" date="2016-10" db="EMBL/GenBank/DDBJ databases">
        <authorList>
            <person name="de Groot N.N."/>
        </authorList>
    </citation>
    <scope>NUCLEOTIDE SEQUENCE [LARGE SCALE GENOMIC DNA]</scope>
    <source>
        <strain evidence="5 6">CGMCC 1.3442</strain>
    </source>
</reference>
<dbReference type="OrthoDB" id="9765151at2"/>
<dbReference type="Proteomes" id="UP000199334">
    <property type="component" value="Unassembled WGS sequence"/>
</dbReference>
<evidence type="ECO:0000256" key="2">
    <source>
        <dbReference type="HAMAP-Rule" id="MF_01867"/>
    </source>
</evidence>
<evidence type="ECO:0000259" key="3">
    <source>
        <dbReference type="Pfam" id="PF10079"/>
    </source>
</evidence>
<dbReference type="NCBIfam" id="TIGR03998">
    <property type="entry name" value="thiol_BshC"/>
    <property type="match status" value="1"/>
</dbReference>
<organism evidence="5 6">
    <name type="scientific">Tenuibacillus multivorans</name>
    <dbReference type="NCBI Taxonomy" id="237069"/>
    <lineage>
        <taxon>Bacteria</taxon>
        <taxon>Bacillati</taxon>
        <taxon>Bacillota</taxon>
        <taxon>Bacilli</taxon>
        <taxon>Bacillales</taxon>
        <taxon>Bacillaceae</taxon>
        <taxon>Tenuibacillus</taxon>
    </lineage>
</organism>
<keyword evidence="1 2" id="KW-0436">Ligase</keyword>
<name>A0A1G9Y7A7_9BACI</name>
<dbReference type="STRING" id="237069.SAMN05216498_1270"/>
<dbReference type="InterPro" id="IPR055399">
    <property type="entry name" value="CC_BshC"/>
</dbReference>
<feature type="domain" description="Bacillithiol biosynthesis BshC N-terminal Rossmann-like" evidence="3">
    <location>
        <begin position="1"/>
        <end position="378"/>
    </location>
</feature>
<dbReference type="HAMAP" id="MF_01867">
    <property type="entry name" value="BshC"/>
    <property type="match status" value="1"/>
</dbReference>
<keyword evidence="6" id="KW-1185">Reference proteome</keyword>
<feature type="domain" description="Bacillithiol biosynthesis BshC C-terminal coiled-coil" evidence="4">
    <location>
        <begin position="381"/>
        <end position="539"/>
    </location>
</feature>
<dbReference type="RefSeq" id="WP_093855768.1">
    <property type="nucleotide sequence ID" value="NZ_BJVZ01000001.1"/>
</dbReference>
<evidence type="ECO:0000313" key="6">
    <source>
        <dbReference type="Proteomes" id="UP000199334"/>
    </source>
</evidence>
<comment type="function">
    <text evidence="2">Involved in bacillithiol (BSH) biosynthesis. May catalyze the last step of the pathway, the addition of cysteine to glucosamine malate (GlcN-Mal) to generate BSH.</text>
</comment>
<dbReference type="PIRSF" id="PIRSF012535">
    <property type="entry name" value="UCP012535"/>
    <property type="match status" value="1"/>
</dbReference>
<dbReference type="EC" id="6.-.-.-" evidence="2"/>
<protein>
    <recommendedName>
        <fullName evidence="2">Putative cysteine ligase BshC</fullName>
        <ecNumber evidence="2">6.-.-.-</ecNumber>
    </recommendedName>
</protein>
<dbReference type="Pfam" id="PF24850">
    <property type="entry name" value="CC_BshC"/>
    <property type="match status" value="1"/>
</dbReference>
<evidence type="ECO:0000259" key="4">
    <source>
        <dbReference type="Pfam" id="PF24850"/>
    </source>
</evidence>
<accession>A0A1G9Y7A7</accession>
<evidence type="ECO:0000313" key="5">
    <source>
        <dbReference type="EMBL" id="SDN04948.1"/>
    </source>
</evidence>
<proteinExistence type="inferred from homology"/>
<dbReference type="InterPro" id="IPR011199">
    <property type="entry name" value="Bacillithiol_biosynth_BshC"/>
</dbReference>
<gene>
    <name evidence="2" type="primary">bshC</name>
    <name evidence="5" type="ORF">SAMN05216498_1270</name>
</gene>